<evidence type="ECO:0000313" key="3">
    <source>
        <dbReference type="Proteomes" id="UP000267821"/>
    </source>
</evidence>
<gene>
    <name evidence="2" type="ORF">L211DRAFT_444883</name>
</gene>
<sequence>MLNNFVFICSWAAYSSVFIIICLCYHLHLKAIFSWIEFEIERQFIHCHRLSSVGNDNSIRAED</sequence>
<protein>
    <submittedName>
        <fullName evidence="2">Uncharacterized protein</fullName>
    </submittedName>
</protein>
<reference evidence="2 3" key="1">
    <citation type="journal article" date="2018" name="Nat. Ecol. Evol.">
        <title>Pezizomycetes genomes reveal the molecular basis of ectomycorrhizal truffle lifestyle.</title>
        <authorList>
            <person name="Murat C."/>
            <person name="Payen T."/>
            <person name="Noel B."/>
            <person name="Kuo A."/>
            <person name="Morin E."/>
            <person name="Chen J."/>
            <person name="Kohler A."/>
            <person name="Krizsan K."/>
            <person name="Balestrini R."/>
            <person name="Da Silva C."/>
            <person name="Montanini B."/>
            <person name="Hainaut M."/>
            <person name="Levati E."/>
            <person name="Barry K.W."/>
            <person name="Belfiori B."/>
            <person name="Cichocki N."/>
            <person name="Clum A."/>
            <person name="Dockter R.B."/>
            <person name="Fauchery L."/>
            <person name="Guy J."/>
            <person name="Iotti M."/>
            <person name="Le Tacon F."/>
            <person name="Lindquist E.A."/>
            <person name="Lipzen A."/>
            <person name="Malagnac F."/>
            <person name="Mello A."/>
            <person name="Molinier V."/>
            <person name="Miyauchi S."/>
            <person name="Poulain J."/>
            <person name="Riccioni C."/>
            <person name="Rubini A."/>
            <person name="Sitrit Y."/>
            <person name="Splivallo R."/>
            <person name="Traeger S."/>
            <person name="Wang M."/>
            <person name="Zifcakova L."/>
            <person name="Wipf D."/>
            <person name="Zambonelli A."/>
            <person name="Paolocci F."/>
            <person name="Nowrousian M."/>
            <person name="Ottonello S."/>
            <person name="Baldrian P."/>
            <person name="Spatafora J.W."/>
            <person name="Henrissat B."/>
            <person name="Nagy L.G."/>
            <person name="Aury J.M."/>
            <person name="Wincker P."/>
            <person name="Grigoriev I.V."/>
            <person name="Bonfante P."/>
            <person name="Martin F.M."/>
        </authorList>
    </citation>
    <scope>NUCLEOTIDE SEQUENCE [LARGE SCALE GENOMIC DNA]</scope>
    <source>
        <strain evidence="2 3">ATCC MYA-4762</strain>
    </source>
</reference>
<keyword evidence="1" id="KW-1133">Transmembrane helix</keyword>
<dbReference type="AlphaFoldDB" id="A0A3N4LEU3"/>
<organism evidence="2 3">
    <name type="scientific">Terfezia boudieri ATCC MYA-4762</name>
    <dbReference type="NCBI Taxonomy" id="1051890"/>
    <lineage>
        <taxon>Eukaryota</taxon>
        <taxon>Fungi</taxon>
        <taxon>Dikarya</taxon>
        <taxon>Ascomycota</taxon>
        <taxon>Pezizomycotina</taxon>
        <taxon>Pezizomycetes</taxon>
        <taxon>Pezizales</taxon>
        <taxon>Pezizaceae</taxon>
        <taxon>Terfezia</taxon>
    </lineage>
</organism>
<feature type="transmembrane region" description="Helical" evidence="1">
    <location>
        <begin position="12"/>
        <end position="33"/>
    </location>
</feature>
<accession>A0A3N4LEU3</accession>
<evidence type="ECO:0000313" key="2">
    <source>
        <dbReference type="EMBL" id="RPB21393.1"/>
    </source>
</evidence>
<keyword evidence="1" id="KW-0812">Transmembrane</keyword>
<keyword evidence="1" id="KW-0472">Membrane</keyword>
<dbReference type="EMBL" id="ML121560">
    <property type="protein sequence ID" value="RPB21393.1"/>
    <property type="molecule type" value="Genomic_DNA"/>
</dbReference>
<dbReference type="Proteomes" id="UP000267821">
    <property type="component" value="Unassembled WGS sequence"/>
</dbReference>
<proteinExistence type="predicted"/>
<dbReference type="InParanoid" id="A0A3N4LEU3"/>
<evidence type="ECO:0000256" key="1">
    <source>
        <dbReference type="SAM" id="Phobius"/>
    </source>
</evidence>
<keyword evidence="3" id="KW-1185">Reference proteome</keyword>
<name>A0A3N4LEU3_9PEZI</name>